<comment type="caution">
    <text evidence="2">The sequence shown here is derived from an EMBL/GenBank/DDBJ whole genome shotgun (WGS) entry which is preliminary data.</text>
</comment>
<dbReference type="GO" id="GO:0032259">
    <property type="term" value="P:methylation"/>
    <property type="evidence" value="ECO:0007669"/>
    <property type="project" value="UniProtKB-KW"/>
</dbReference>
<organism evidence="2 3">
    <name type="scientific">Microbulbifer echini</name>
    <dbReference type="NCBI Taxonomy" id="1529067"/>
    <lineage>
        <taxon>Bacteria</taxon>
        <taxon>Pseudomonadati</taxon>
        <taxon>Pseudomonadota</taxon>
        <taxon>Gammaproteobacteria</taxon>
        <taxon>Cellvibrionales</taxon>
        <taxon>Microbulbiferaceae</taxon>
        <taxon>Microbulbifer</taxon>
    </lineage>
</organism>
<dbReference type="Proteomes" id="UP001569414">
    <property type="component" value="Unassembled WGS sequence"/>
</dbReference>
<name>A0ABV4NQE4_9GAMM</name>
<evidence type="ECO:0000313" key="3">
    <source>
        <dbReference type="Proteomes" id="UP001569414"/>
    </source>
</evidence>
<sequence length="348" mass="39897">MRKQKKIQYLPRLSFDDYSKWMVRNHQKFSTAVWFDHRDLKLLLEDLLSMSNEFEGNDDTGRGESYRESQKNIAARVKGIKSLFEIIFSSQDPKSLPENFIVLDVLGGNGTLFRAFELIYGTEIQNPMFTSDMAGEMIQSAYGFGIPCIRQKAQNLLLKDQSMDGVILAYGTHHIPKKERLQAVQEAHRVLKNLGNLLIHDFEIGSAMDHWFKEVVHRYSPTGHDYPHFSKAEMNSYFIEAGFRNHEIIELYDPFCVSATSEELAIDALLDYVGNMYGLHKLVGEKPFQSEKKFQLLKLIEKYFRYSNFDSVLGAGESATRELSIKKTGDQFIAEIPRVALVGLAKKD</sequence>
<evidence type="ECO:0000313" key="2">
    <source>
        <dbReference type="EMBL" id="MFA0791616.1"/>
    </source>
</evidence>
<evidence type="ECO:0000259" key="1">
    <source>
        <dbReference type="Pfam" id="PF08241"/>
    </source>
</evidence>
<dbReference type="InterPro" id="IPR013216">
    <property type="entry name" value="Methyltransf_11"/>
</dbReference>
<dbReference type="RefSeq" id="WP_299582899.1">
    <property type="nucleotide sequence ID" value="NZ_JBGMEL010000013.1"/>
</dbReference>
<proteinExistence type="predicted"/>
<dbReference type="Pfam" id="PF08241">
    <property type="entry name" value="Methyltransf_11"/>
    <property type="match status" value="1"/>
</dbReference>
<accession>A0ABV4NQE4</accession>
<feature type="domain" description="Methyltransferase type 11" evidence="1">
    <location>
        <begin position="103"/>
        <end position="199"/>
    </location>
</feature>
<gene>
    <name evidence="2" type="ORF">ACCI51_13740</name>
</gene>
<dbReference type="InterPro" id="IPR029063">
    <property type="entry name" value="SAM-dependent_MTases_sf"/>
</dbReference>
<dbReference type="SUPFAM" id="SSF53335">
    <property type="entry name" value="S-adenosyl-L-methionine-dependent methyltransferases"/>
    <property type="match status" value="1"/>
</dbReference>
<keyword evidence="2" id="KW-0489">Methyltransferase</keyword>
<reference evidence="2 3" key="1">
    <citation type="submission" date="2024-08" db="EMBL/GenBank/DDBJ databases">
        <authorList>
            <person name="Ishaq N."/>
        </authorList>
    </citation>
    <scope>NUCLEOTIDE SEQUENCE [LARGE SCALE GENOMIC DNA]</scope>
    <source>
        <strain evidence="2 3">JCM 30400</strain>
    </source>
</reference>
<dbReference type="EC" id="2.1.1.-" evidence="2"/>
<dbReference type="Gene3D" id="3.40.50.150">
    <property type="entry name" value="Vaccinia Virus protein VP39"/>
    <property type="match status" value="1"/>
</dbReference>
<dbReference type="EMBL" id="JBGMEL010000013">
    <property type="protein sequence ID" value="MFA0791616.1"/>
    <property type="molecule type" value="Genomic_DNA"/>
</dbReference>
<keyword evidence="2" id="KW-0808">Transferase</keyword>
<dbReference type="GO" id="GO:0008168">
    <property type="term" value="F:methyltransferase activity"/>
    <property type="evidence" value="ECO:0007669"/>
    <property type="project" value="UniProtKB-KW"/>
</dbReference>
<keyword evidence="3" id="KW-1185">Reference proteome</keyword>
<protein>
    <submittedName>
        <fullName evidence="2">Class I SAM-dependent methyltransferase</fullName>
        <ecNumber evidence="2">2.1.1.-</ecNumber>
    </submittedName>
</protein>